<organism evidence="1 2">
    <name type="scientific">Trichonephila clavipes</name>
    <name type="common">Golden silk orbweaver</name>
    <name type="synonym">Nephila clavipes</name>
    <dbReference type="NCBI Taxonomy" id="2585209"/>
    <lineage>
        <taxon>Eukaryota</taxon>
        <taxon>Metazoa</taxon>
        <taxon>Ecdysozoa</taxon>
        <taxon>Arthropoda</taxon>
        <taxon>Chelicerata</taxon>
        <taxon>Arachnida</taxon>
        <taxon>Araneae</taxon>
        <taxon>Araneomorphae</taxon>
        <taxon>Entelegynae</taxon>
        <taxon>Araneoidea</taxon>
        <taxon>Nephilidae</taxon>
        <taxon>Trichonephila</taxon>
    </lineage>
</organism>
<evidence type="ECO:0000313" key="2">
    <source>
        <dbReference type="Proteomes" id="UP000887159"/>
    </source>
</evidence>
<dbReference type="GO" id="GO:0003676">
    <property type="term" value="F:nucleic acid binding"/>
    <property type="evidence" value="ECO:0007669"/>
    <property type="project" value="InterPro"/>
</dbReference>
<evidence type="ECO:0000313" key="1">
    <source>
        <dbReference type="EMBL" id="GFX96642.1"/>
    </source>
</evidence>
<proteinExistence type="predicted"/>
<gene>
    <name evidence="1" type="primary">AVEN_234652_1</name>
    <name evidence="1" type="ORF">TNCV_244291</name>
</gene>
<dbReference type="InterPro" id="IPR036397">
    <property type="entry name" value="RNaseH_sf"/>
</dbReference>
<reference evidence="1" key="1">
    <citation type="submission" date="2020-08" db="EMBL/GenBank/DDBJ databases">
        <title>Multicomponent nature underlies the extraordinary mechanical properties of spider dragline silk.</title>
        <authorList>
            <person name="Kono N."/>
            <person name="Nakamura H."/>
            <person name="Mori M."/>
            <person name="Yoshida Y."/>
            <person name="Ohtoshi R."/>
            <person name="Malay A.D."/>
            <person name="Moran D.A.P."/>
            <person name="Tomita M."/>
            <person name="Numata K."/>
            <person name="Arakawa K."/>
        </authorList>
    </citation>
    <scope>NUCLEOTIDE SEQUENCE</scope>
</reference>
<dbReference type="Gene3D" id="3.30.420.10">
    <property type="entry name" value="Ribonuclease H-like superfamily/Ribonuclease H"/>
    <property type="match status" value="1"/>
</dbReference>
<keyword evidence="2" id="KW-1185">Reference proteome</keyword>
<name>A0A8X6RX78_TRICX</name>
<protein>
    <recommendedName>
        <fullName evidence="3">RNase H type-1 domain-containing protein</fullName>
    </recommendedName>
</protein>
<accession>A0A8X6RX78</accession>
<sequence length="181" mass="20111">MSVHPEFLKQLALEVIAGIPLDAAKIYTDGSKGETNTTGSGVLIELTGHVIKLQKRNADHASVLRTELIAIMCGLSFIKNLRDLAVSEIWILTDRRSSIQHLSNWPSIGNSTSRSVLHLFQQLSDRHPTVGPLSTVVPFSCRPSREGSCGLSLRRRLQAILWIRKTTWSLHRLRSTPGLKN</sequence>
<dbReference type="InterPro" id="IPR012337">
    <property type="entry name" value="RNaseH-like_sf"/>
</dbReference>
<evidence type="ECO:0008006" key="3">
    <source>
        <dbReference type="Google" id="ProtNLM"/>
    </source>
</evidence>
<dbReference type="SUPFAM" id="SSF53098">
    <property type="entry name" value="Ribonuclease H-like"/>
    <property type="match status" value="1"/>
</dbReference>
<dbReference type="AlphaFoldDB" id="A0A8X6RX78"/>
<dbReference type="EMBL" id="BMAU01021193">
    <property type="protein sequence ID" value="GFX96642.1"/>
    <property type="molecule type" value="Genomic_DNA"/>
</dbReference>
<comment type="caution">
    <text evidence="1">The sequence shown here is derived from an EMBL/GenBank/DDBJ whole genome shotgun (WGS) entry which is preliminary data.</text>
</comment>
<dbReference type="Proteomes" id="UP000887159">
    <property type="component" value="Unassembled WGS sequence"/>
</dbReference>